<accession>A0A0F8WMZ1</accession>
<evidence type="ECO:0000313" key="1">
    <source>
        <dbReference type="EMBL" id="KKK49630.1"/>
    </source>
</evidence>
<reference evidence="1" key="1">
    <citation type="journal article" date="2015" name="Nature">
        <title>Complex archaea that bridge the gap between prokaryotes and eukaryotes.</title>
        <authorList>
            <person name="Spang A."/>
            <person name="Saw J.H."/>
            <person name="Jorgensen S.L."/>
            <person name="Zaremba-Niedzwiedzka K."/>
            <person name="Martijn J."/>
            <person name="Lind A.E."/>
            <person name="van Eijk R."/>
            <person name="Schleper C."/>
            <person name="Guy L."/>
            <person name="Ettema T.J."/>
        </authorList>
    </citation>
    <scope>NUCLEOTIDE SEQUENCE</scope>
</reference>
<gene>
    <name evidence="1" type="ORF">LCGC14_3133130</name>
</gene>
<proteinExistence type="predicted"/>
<organism evidence="1">
    <name type="scientific">marine sediment metagenome</name>
    <dbReference type="NCBI Taxonomy" id="412755"/>
    <lineage>
        <taxon>unclassified sequences</taxon>
        <taxon>metagenomes</taxon>
        <taxon>ecological metagenomes</taxon>
    </lineage>
</organism>
<dbReference type="EMBL" id="LAZR01068441">
    <property type="protein sequence ID" value="KKK49630.1"/>
    <property type="molecule type" value="Genomic_DNA"/>
</dbReference>
<sequence length="122" mass="14640">MNWYKRLIKFCQVKYSQKRDLTYMDIGHSEDNYLNDVLWVFYNGNLLIKFIKEAKGSYVNHWQKFPNISGWGSIYYGRYEGDTGKLSVQKPIVGVQQFKEIPNFLKQKLRQKFPKITEILEF</sequence>
<protein>
    <submittedName>
        <fullName evidence="1">Uncharacterized protein</fullName>
    </submittedName>
</protein>
<name>A0A0F8WMZ1_9ZZZZ</name>
<comment type="caution">
    <text evidence="1">The sequence shown here is derived from an EMBL/GenBank/DDBJ whole genome shotgun (WGS) entry which is preliminary data.</text>
</comment>
<dbReference type="AlphaFoldDB" id="A0A0F8WMZ1"/>